<gene>
    <name evidence="2" type="ORF">Aca07nite_51410</name>
</gene>
<evidence type="ECO:0000256" key="1">
    <source>
        <dbReference type="SAM" id="Phobius"/>
    </source>
</evidence>
<keyword evidence="1" id="KW-0812">Transmembrane</keyword>
<dbReference type="RefSeq" id="WP_204297982.1">
    <property type="nucleotide sequence ID" value="NZ_BAAAGQ010000024.1"/>
</dbReference>
<sequence length="120" mass="13040">MDQELRRRRLSAGVLGFWYAMALFGPVVAGTLWLGTGFLERHETDPTCDDPLECGNWFPDAWEVLGFTAVLVLPGLLISVPLWFWLVRRLRSAVLAGTLAAFGGGLPVALLACRLAGVLG</sequence>
<evidence type="ECO:0008006" key="3">
    <source>
        <dbReference type="Google" id="ProtNLM"/>
    </source>
</evidence>
<feature type="transmembrane region" description="Helical" evidence="1">
    <location>
        <begin position="65"/>
        <end position="86"/>
    </location>
</feature>
<keyword evidence="1" id="KW-0472">Membrane</keyword>
<comment type="caution">
    <text evidence="2">The sequence shown here is derived from an EMBL/GenBank/DDBJ whole genome shotgun (WGS) entry which is preliminary data.</text>
</comment>
<reference evidence="2" key="1">
    <citation type="submission" date="2021-01" db="EMBL/GenBank/DDBJ databases">
        <title>Whole genome shotgun sequence of Actinoplanes capillaceus NBRC 16408.</title>
        <authorList>
            <person name="Komaki H."/>
            <person name="Tamura T."/>
        </authorList>
    </citation>
    <scope>NUCLEOTIDE SEQUENCE [LARGE SCALE GENOMIC DNA]</scope>
    <source>
        <strain evidence="2">NBRC 16408</strain>
    </source>
</reference>
<organism evidence="2">
    <name type="scientific">Actinoplanes campanulatus</name>
    <dbReference type="NCBI Taxonomy" id="113559"/>
    <lineage>
        <taxon>Bacteria</taxon>
        <taxon>Bacillati</taxon>
        <taxon>Actinomycetota</taxon>
        <taxon>Actinomycetes</taxon>
        <taxon>Micromonosporales</taxon>
        <taxon>Micromonosporaceae</taxon>
        <taxon>Actinoplanes</taxon>
    </lineage>
</organism>
<evidence type="ECO:0000313" key="2">
    <source>
        <dbReference type="EMBL" id="GID47866.1"/>
    </source>
</evidence>
<feature type="transmembrane region" description="Helical" evidence="1">
    <location>
        <begin position="12"/>
        <end position="34"/>
    </location>
</feature>
<proteinExistence type="predicted"/>
<dbReference type="EMBL" id="BOMF01000097">
    <property type="protein sequence ID" value="GID47866.1"/>
    <property type="molecule type" value="Genomic_DNA"/>
</dbReference>
<keyword evidence="1" id="KW-1133">Transmembrane helix</keyword>
<name>A0ABQ3WNN2_9ACTN</name>
<protein>
    <recommendedName>
        <fullName evidence="3">Phospholipase_D-nuclease N-terminal</fullName>
    </recommendedName>
</protein>
<feature type="transmembrane region" description="Helical" evidence="1">
    <location>
        <begin position="93"/>
        <end position="117"/>
    </location>
</feature>
<accession>A0ABQ3WNN2</accession>